<feature type="transmembrane region" description="Helical" evidence="8">
    <location>
        <begin position="58"/>
        <end position="78"/>
    </location>
</feature>
<evidence type="ECO:0000256" key="3">
    <source>
        <dbReference type="ARBA" id="ARBA00022692"/>
    </source>
</evidence>
<dbReference type="RefSeq" id="WP_319955922.1">
    <property type="nucleotide sequence ID" value="NZ_JAXAVX010000020.1"/>
</dbReference>
<dbReference type="InterPro" id="IPR000298">
    <property type="entry name" value="Cyt_c_oxidase-like_su3"/>
</dbReference>
<dbReference type="SUPFAM" id="SSF81452">
    <property type="entry name" value="Cytochrome c oxidase subunit III-like"/>
    <property type="match status" value="1"/>
</dbReference>
<evidence type="ECO:0000313" key="10">
    <source>
        <dbReference type="EMBL" id="MDX8153773.1"/>
    </source>
</evidence>
<dbReference type="Gene3D" id="1.20.120.80">
    <property type="entry name" value="Cytochrome c oxidase, subunit III, four-helix bundle"/>
    <property type="match status" value="1"/>
</dbReference>
<dbReference type="PANTHER" id="PTHR11403">
    <property type="entry name" value="CYTOCHROME C OXIDASE SUBUNIT III"/>
    <property type="match status" value="1"/>
</dbReference>
<name>A0ABU4VPK2_9ACTN</name>
<sequence length="192" mass="21085">MSADPRAAPARRVPGELGTWVFVLADMTVFAFLFGAYLVDRSGQLETFHASQQQLIPLFGIVNTVLLLTSSLAVALALRLLATAPAAARRLLWLAIGCGLAFSVLKVAEYADKLSQGLTPQSDDFLMYYFVLTGVHWFHLACGLLVLAGLVRLTRRGGELSARERTYAEGGGVFWHMVDLLWIVLFPLLYLV</sequence>
<dbReference type="Proteomes" id="UP001277761">
    <property type="component" value="Unassembled WGS sequence"/>
</dbReference>
<dbReference type="InterPro" id="IPR024791">
    <property type="entry name" value="Cyt_c/ubiquinol_Oxase_su3"/>
</dbReference>
<reference evidence="10 11" key="1">
    <citation type="submission" date="2023-11" db="EMBL/GenBank/DDBJ databases">
        <authorList>
            <person name="Xu M."/>
            <person name="Jiang T."/>
        </authorList>
    </citation>
    <scope>NUCLEOTIDE SEQUENCE [LARGE SCALE GENOMIC DNA]</scope>
    <source>
        <strain evidence="10 11">SD</strain>
    </source>
</reference>
<feature type="transmembrane region" description="Helical" evidence="8">
    <location>
        <begin position="90"/>
        <end position="108"/>
    </location>
</feature>
<feature type="transmembrane region" description="Helical" evidence="8">
    <location>
        <begin position="172"/>
        <end position="191"/>
    </location>
</feature>
<keyword evidence="5 8" id="KW-0472">Membrane</keyword>
<evidence type="ECO:0000256" key="5">
    <source>
        <dbReference type="ARBA" id="ARBA00023136"/>
    </source>
</evidence>
<evidence type="ECO:0000256" key="6">
    <source>
        <dbReference type="ARBA" id="ARBA00031400"/>
    </source>
</evidence>
<evidence type="ECO:0000256" key="1">
    <source>
        <dbReference type="ARBA" id="ARBA00004141"/>
    </source>
</evidence>
<evidence type="ECO:0000256" key="4">
    <source>
        <dbReference type="ARBA" id="ARBA00022989"/>
    </source>
</evidence>
<comment type="caution">
    <text evidence="10">The sequence shown here is derived from an EMBL/GenBank/DDBJ whole genome shotgun (WGS) entry which is preliminary data.</text>
</comment>
<feature type="domain" description="Heme-copper oxidase subunit III family profile" evidence="9">
    <location>
        <begin position="17"/>
        <end position="192"/>
    </location>
</feature>
<comment type="subcellular location">
    <subcellularLocation>
        <location evidence="7">Cell membrane</location>
        <topology evidence="7">Multi-pass membrane protein</topology>
    </subcellularLocation>
    <subcellularLocation>
        <location evidence="1">Membrane</location>
        <topology evidence="1">Multi-pass membrane protein</topology>
    </subcellularLocation>
</comment>
<organism evidence="10 11">
    <name type="scientific">Patulibacter brassicae</name>
    <dbReference type="NCBI Taxonomy" id="1705717"/>
    <lineage>
        <taxon>Bacteria</taxon>
        <taxon>Bacillati</taxon>
        <taxon>Actinomycetota</taxon>
        <taxon>Thermoleophilia</taxon>
        <taxon>Solirubrobacterales</taxon>
        <taxon>Patulibacteraceae</taxon>
        <taxon>Patulibacter</taxon>
    </lineage>
</organism>
<feature type="transmembrane region" description="Helical" evidence="8">
    <location>
        <begin position="128"/>
        <end position="151"/>
    </location>
</feature>
<comment type="similarity">
    <text evidence="2 7">Belongs to the cytochrome c oxidase subunit 3 family.</text>
</comment>
<keyword evidence="11" id="KW-1185">Reference proteome</keyword>
<evidence type="ECO:0000256" key="7">
    <source>
        <dbReference type="RuleBase" id="RU003376"/>
    </source>
</evidence>
<dbReference type="Pfam" id="PF00510">
    <property type="entry name" value="COX3"/>
    <property type="match status" value="1"/>
</dbReference>
<dbReference type="PANTHER" id="PTHR11403:SF6">
    <property type="entry name" value="NITRIC OXIDE REDUCTASE SUBUNIT E"/>
    <property type="match status" value="1"/>
</dbReference>
<accession>A0ABU4VPK2</accession>
<gene>
    <name evidence="10" type="ORF">SK069_19405</name>
</gene>
<evidence type="ECO:0000259" key="9">
    <source>
        <dbReference type="PROSITE" id="PS50253"/>
    </source>
</evidence>
<keyword evidence="3 7" id="KW-0812">Transmembrane</keyword>
<protein>
    <recommendedName>
        <fullName evidence="6">Cytochrome aa3 subunit 3</fullName>
    </recommendedName>
</protein>
<evidence type="ECO:0000313" key="11">
    <source>
        <dbReference type="Proteomes" id="UP001277761"/>
    </source>
</evidence>
<evidence type="ECO:0000256" key="8">
    <source>
        <dbReference type="SAM" id="Phobius"/>
    </source>
</evidence>
<dbReference type="EMBL" id="JAXAVX010000020">
    <property type="protein sequence ID" value="MDX8153773.1"/>
    <property type="molecule type" value="Genomic_DNA"/>
</dbReference>
<keyword evidence="4 8" id="KW-1133">Transmembrane helix</keyword>
<feature type="transmembrane region" description="Helical" evidence="8">
    <location>
        <begin position="20"/>
        <end position="38"/>
    </location>
</feature>
<dbReference type="InterPro" id="IPR013833">
    <property type="entry name" value="Cyt_c_oxidase_su3_a-hlx"/>
</dbReference>
<dbReference type="InterPro" id="IPR035973">
    <property type="entry name" value="Cyt_c_oxidase_su3-like_sf"/>
</dbReference>
<evidence type="ECO:0000256" key="2">
    <source>
        <dbReference type="ARBA" id="ARBA00010581"/>
    </source>
</evidence>
<dbReference type="PROSITE" id="PS50253">
    <property type="entry name" value="COX3"/>
    <property type="match status" value="1"/>
</dbReference>
<proteinExistence type="inferred from homology"/>